<keyword evidence="1" id="KW-1133">Transmembrane helix</keyword>
<name>A0A1F7WQR3_9BACT</name>
<keyword evidence="1" id="KW-0472">Membrane</keyword>
<dbReference type="STRING" id="1817813.A2008_06380"/>
<protein>
    <submittedName>
        <fullName evidence="2">Uncharacterized protein</fullName>
    </submittedName>
</protein>
<feature type="transmembrane region" description="Helical" evidence="1">
    <location>
        <begin position="12"/>
        <end position="30"/>
    </location>
</feature>
<comment type="caution">
    <text evidence="2">The sequence shown here is derived from an EMBL/GenBank/DDBJ whole genome shotgun (WGS) entry which is preliminary data.</text>
</comment>
<dbReference type="AlphaFoldDB" id="A0A1F7WQR3"/>
<evidence type="ECO:0000313" key="3">
    <source>
        <dbReference type="Proteomes" id="UP000178735"/>
    </source>
</evidence>
<evidence type="ECO:0000256" key="1">
    <source>
        <dbReference type="SAM" id="Phobius"/>
    </source>
</evidence>
<accession>A0A1F7WQR3</accession>
<dbReference type="Proteomes" id="UP000178735">
    <property type="component" value="Unassembled WGS sequence"/>
</dbReference>
<reference evidence="2 3" key="1">
    <citation type="journal article" date="2016" name="Nat. Commun.">
        <title>Thousands of microbial genomes shed light on interconnected biogeochemical processes in an aquifer system.</title>
        <authorList>
            <person name="Anantharaman K."/>
            <person name="Brown C.T."/>
            <person name="Hug L.A."/>
            <person name="Sharon I."/>
            <person name="Castelle C.J."/>
            <person name="Probst A.J."/>
            <person name="Thomas B.C."/>
            <person name="Singh A."/>
            <person name="Wilkins M.J."/>
            <person name="Karaoz U."/>
            <person name="Brodie E.L."/>
            <person name="Williams K.H."/>
            <person name="Hubbard S.S."/>
            <person name="Banfield J.F."/>
        </authorList>
    </citation>
    <scope>NUCLEOTIDE SEQUENCE [LARGE SCALE GENOMIC DNA]</scope>
</reference>
<dbReference type="EMBL" id="MGFH01000123">
    <property type="protein sequence ID" value="OGM05146.1"/>
    <property type="molecule type" value="Genomic_DNA"/>
</dbReference>
<sequence length="91" mass="10301">MNMSSISGNLKLIFTFFVFCVIFLVMQFSLTGCVNDKTSPEEVLYFSLKQDCPQCKGFKQVKSESGTLIECPFCLGLGYVYQDPQGLYKKK</sequence>
<organism evidence="2 3">
    <name type="scientific">Candidatus Wallbacteria bacterium GWC2_49_35</name>
    <dbReference type="NCBI Taxonomy" id="1817813"/>
    <lineage>
        <taxon>Bacteria</taxon>
        <taxon>Candidatus Walliibacteriota</taxon>
    </lineage>
</organism>
<proteinExistence type="predicted"/>
<evidence type="ECO:0000313" key="2">
    <source>
        <dbReference type="EMBL" id="OGM05146.1"/>
    </source>
</evidence>
<gene>
    <name evidence="2" type="ORF">A2008_06380</name>
</gene>
<keyword evidence="1" id="KW-0812">Transmembrane</keyword>